<name>A0ACB7ICJ6_MANES</name>
<accession>A0ACB7ICJ6</accession>
<evidence type="ECO:0000313" key="1">
    <source>
        <dbReference type="EMBL" id="KAG8662146.1"/>
    </source>
</evidence>
<dbReference type="EMBL" id="CM004387">
    <property type="protein sequence ID" value="KAG8662146.1"/>
    <property type="molecule type" value="Genomic_DNA"/>
</dbReference>
<sequence length="169" mass="19724">MKMALTSKNKIKFIDGSLPLAKIDLISVIWIDKSVGVWNDLKDRFSQGDMICIFYLQEEIYSFKQGELYVTDYFNQLKILWDEFINFWPHLACTCVNPCNCGAVQTGQQYMKNDYVIRFLKGRIEQYANVKSQILMMEPLPSINKVFSLVLQQERNANKCSIRSKGFCY</sequence>
<comment type="caution">
    <text evidence="1">The sequence shown here is derived from an EMBL/GenBank/DDBJ whole genome shotgun (WGS) entry which is preliminary data.</text>
</comment>
<proteinExistence type="predicted"/>
<keyword evidence="2" id="KW-1185">Reference proteome</keyword>
<gene>
    <name evidence="1" type="ORF">MANES_01G069050v8</name>
</gene>
<organism evidence="1 2">
    <name type="scientific">Manihot esculenta</name>
    <name type="common">Cassava</name>
    <name type="synonym">Jatropha manihot</name>
    <dbReference type="NCBI Taxonomy" id="3983"/>
    <lineage>
        <taxon>Eukaryota</taxon>
        <taxon>Viridiplantae</taxon>
        <taxon>Streptophyta</taxon>
        <taxon>Embryophyta</taxon>
        <taxon>Tracheophyta</taxon>
        <taxon>Spermatophyta</taxon>
        <taxon>Magnoliopsida</taxon>
        <taxon>eudicotyledons</taxon>
        <taxon>Gunneridae</taxon>
        <taxon>Pentapetalae</taxon>
        <taxon>rosids</taxon>
        <taxon>fabids</taxon>
        <taxon>Malpighiales</taxon>
        <taxon>Euphorbiaceae</taxon>
        <taxon>Crotonoideae</taxon>
        <taxon>Manihoteae</taxon>
        <taxon>Manihot</taxon>
    </lineage>
</organism>
<protein>
    <submittedName>
        <fullName evidence="1">Uncharacterized protein</fullName>
    </submittedName>
</protein>
<evidence type="ECO:0000313" key="2">
    <source>
        <dbReference type="Proteomes" id="UP000091857"/>
    </source>
</evidence>
<reference evidence="2" key="1">
    <citation type="journal article" date="2016" name="Nat. Biotechnol.">
        <title>Sequencing wild and cultivated cassava and related species reveals extensive interspecific hybridization and genetic diversity.</title>
        <authorList>
            <person name="Bredeson J.V."/>
            <person name="Lyons J.B."/>
            <person name="Prochnik S.E."/>
            <person name="Wu G.A."/>
            <person name="Ha C.M."/>
            <person name="Edsinger-Gonzales E."/>
            <person name="Grimwood J."/>
            <person name="Schmutz J."/>
            <person name="Rabbi I.Y."/>
            <person name="Egesi C."/>
            <person name="Nauluvula P."/>
            <person name="Lebot V."/>
            <person name="Ndunguru J."/>
            <person name="Mkamilo G."/>
            <person name="Bart R.S."/>
            <person name="Setter T.L."/>
            <person name="Gleadow R.M."/>
            <person name="Kulakow P."/>
            <person name="Ferguson M.E."/>
            <person name="Rounsley S."/>
            <person name="Rokhsar D.S."/>
        </authorList>
    </citation>
    <scope>NUCLEOTIDE SEQUENCE [LARGE SCALE GENOMIC DNA]</scope>
    <source>
        <strain evidence="2">cv. AM560-2</strain>
    </source>
</reference>
<dbReference type="Proteomes" id="UP000091857">
    <property type="component" value="Chromosome 1"/>
</dbReference>